<protein>
    <submittedName>
        <fullName evidence="1">Uncharacterized protein</fullName>
    </submittedName>
</protein>
<gene>
    <name evidence="1" type="ORF">S12H4_29889</name>
</gene>
<dbReference type="EMBL" id="BARW01017277">
    <property type="protein sequence ID" value="GAJ00712.1"/>
    <property type="molecule type" value="Genomic_DNA"/>
</dbReference>
<organism evidence="1">
    <name type="scientific">marine sediment metagenome</name>
    <dbReference type="NCBI Taxonomy" id="412755"/>
    <lineage>
        <taxon>unclassified sequences</taxon>
        <taxon>metagenomes</taxon>
        <taxon>ecological metagenomes</taxon>
    </lineage>
</organism>
<comment type="caution">
    <text evidence="1">The sequence shown here is derived from an EMBL/GenBank/DDBJ whole genome shotgun (WGS) entry which is preliminary data.</text>
</comment>
<reference evidence="1" key="1">
    <citation type="journal article" date="2014" name="Front. Microbiol.">
        <title>High frequency of phylogenetically diverse reductive dehalogenase-homologous genes in deep subseafloor sedimentary metagenomes.</title>
        <authorList>
            <person name="Kawai M."/>
            <person name="Futagami T."/>
            <person name="Toyoda A."/>
            <person name="Takaki Y."/>
            <person name="Nishi S."/>
            <person name="Hori S."/>
            <person name="Arai W."/>
            <person name="Tsubouchi T."/>
            <person name="Morono Y."/>
            <person name="Uchiyama I."/>
            <person name="Ito T."/>
            <person name="Fujiyama A."/>
            <person name="Inagaki F."/>
            <person name="Takami H."/>
        </authorList>
    </citation>
    <scope>NUCLEOTIDE SEQUENCE</scope>
    <source>
        <strain evidence="1">Expedition CK06-06</strain>
    </source>
</reference>
<evidence type="ECO:0000313" key="1">
    <source>
        <dbReference type="EMBL" id="GAJ00712.1"/>
    </source>
</evidence>
<name>X1UAT2_9ZZZZ</name>
<dbReference type="AlphaFoldDB" id="X1UAT2"/>
<sequence length="72" mass="8476">MSIDHTTYEEQLIEEIRETPEEYRPNLLQIVRLFRESVALKPAGASFRQGWQEAQMGQTRPVSELWKDIEAE</sequence>
<accession>X1UAT2</accession>
<proteinExistence type="predicted"/>